<keyword evidence="1" id="KW-0732">Signal</keyword>
<dbReference type="PROSITE" id="PS51257">
    <property type="entry name" value="PROKAR_LIPOPROTEIN"/>
    <property type="match status" value="1"/>
</dbReference>
<sequence>MLRNLLLVDAALISPSGVSCPDRFTKAPEVRFTVTARTQSVFFSPNCPTPVVRDWFIAFRGFGQNGTQESFGATTNTTIKCDMKQSLCPVDSYHWNSDIDPTKASQRALDLGAKPDWNGARLRRRLGRPSLEAASWKDGAIIYPSKSLVPRGNQSRLSA</sequence>
<feature type="chain" id="PRO_5041965012" evidence="1">
    <location>
        <begin position="21"/>
        <end position="159"/>
    </location>
</feature>
<proteinExistence type="predicted"/>
<dbReference type="EMBL" id="JAWDGP010005522">
    <property type="protein sequence ID" value="KAK3756406.1"/>
    <property type="molecule type" value="Genomic_DNA"/>
</dbReference>
<protein>
    <submittedName>
        <fullName evidence="2">Uncharacterized protein</fullName>
    </submittedName>
</protein>
<reference evidence="2" key="1">
    <citation type="journal article" date="2023" name="G3 (Bethesda)">
        <title>A reference genome for the long-term kleptoplast-retaining sea slug Elysia crispata morphotype clarki.</title>
        <authorList>
            <person name="Eastman K.E."/>
            <person name="Pendleton A.L."/>
            <person name="Shaikh M.A."/>
            <person name="Suttiyut T."/>
            <person name="Ogas R."/>
            <person name="Tomko P."/>
            <person name="Gavelis G."/>
            <person name="Widhalm J.R."/>
            <person name="Wisecaver J.H."/>
        </authorList>
    </citation>
    <scope>NUCLEOTIDE SEQUENCE</scope>
    <source>
        <strain evidence="2">ECLA1</strain>
    </source>
</reference>
<evidence type="ECO:0000256" key="1">
    <source>
        <dbReference type="SAM" id="SignalP"/>
    </source>
</evidence>
<comment type="caution">
    <text evidence="2">The sequence shown here is derived from an EMBL/GenBank/DDBJ whole genome shotgun (WGS) entry which is preliminary data.</text>
</comment>
<organism evidence="2 3">
    <name type="scientific">Elysia crispata</name>
    <name type="common">lettuce slug</name>
    <dbReference type="NCBI Taxonomy" id="231223"/>
    <lineage>
        <taxon>Eukaryota</taxon>
        <taxon>Metazoa</taxon>
        <taxon>Spiralia</taxon>
        <taxon>Lophotrochozoa</taxon>
        <taxon>Mollusca</taxon>
        <taxon>Gastropoda</taxon>
        <taxon>Heterobranchia</taxon>
        <taxon>Euthyneura</taxon>
        <taxon>Panpulmonata</taxon>
        <taxon>Sacoglossa</taxon>
        <taxon>Placobranchoidea</taxon>
        <taxon>Plakobranchidae</taxon>
        <taxon>Elysia</taxon>
    </lineage>
</organism>
<feature type="signal peptide" evidence="1">
    <location>
        <begin position="1"/>
        <end position="20"/>
    </location>
</feature>
<dbReference type="AlphaFoldDB" id="A0AAE1D3V0"/>
<dbReference type="Proteomes" id="UP001283361">
    <property type="component" value="Unassembled WGS sequence"/>
</dbReference>
<keyword evidence="3" id="KW-1185">Reference proteome</keyword>
<name>A0AAE1D3V0_9GAST</name>
<evidence type="ECO:0000313" key="2">
    <source>
        <dbReference type="EMBL" id="KAK3756406.1"/>
    </source>
</evidence>
<accession>A0AAE1D3V0</accession>
<gene>
    <name evidence="2" type="ORF">RRG08_034091</name>
</gene>
<evidence type="ECO:0000313" key="3">
    <source>
        <dbReference type="Proteomes" id="UP001283361"/>
    </source>
</evidence>